<reference evidence="11 12" key="1">
    <citation type="submission" date="2024-03" db="EMBL/GenBank/DDBJ databases">
        <authorList>
            <person name="Brejova B."/>
        </authorList>
    </citation>
    <scope>NUCLEOTIDE SEQUENCE [LARGE SCALE GENOMIC DNA]</scope>
    <source>
        <strain evidence="11 12">CBS 14171</strain>
    </source>
</reference>
<evidence type="ECO:0000313" key="11">
    <source>
        <dbReference type="EMBL" id="CAK9435599.1"/>
    </source>
</evidence>
<dbReference type="Pfam" id="PF03345">
    <property type="entry name" value="OST48_N"/>
    <property type="match status" value="1"/>
</dbReference>
<comment type="pathway">
    <text evidence="2 8">Protein modification; protein glycosylation.</text>
</comment>
<dbReference type="PANTHER" id="PTHR10830">
    <property type="entry name" value="DOLICHYL-DIPHOSPHOOLIGOSACCHARIDE--PROTEIN GLYCOSYLTRANSFERASE 48 KDA SUBUNIT"/>
    <property type="match status" value="1"/>
</dbReference>
<comment type="subunit">
    <text evidence="8">Component of the oligosaccharyltransferase (OST) complex.</text>
</comment>
<keyword evidence="8" id="KW-0732">Signal</keyword>
<dbReference type="GeneID" id="92205522"/>
<keyword evidence="6 8" id="KW-1133">Transmembrane helix</keyword>
<dbReference type="InterPro" id="IPR055457">
    <property type="entry name" value="OST48_N"/>
</dbReference>
<evidence type="ECO:0000256" key="8">
    <source>
        <dbReference type="RuleBase" id="RU361142"/>
    </source>
</evidence>
<evidence type="ECO:0000256" key="4">
    <source>
        <dbReference type="ARBA" id="ARBA00022692"/>
    </source>
</evidence>
<feature type="signal peptide" evidence="8">
    <location>
        <begin position="1"/>
        <end position="19"/>
    </location>
</feature>
<feature type="transmembrane region" description="Helical" evidence="8">
    <location>
        <begin position="409"/>
        <end position="432"/>
    </location>
</feature>
<keyword evidence="12" id="KW-1185">Reference proteome</keyword>
<gene>
    <name evidence="11" type="ORF">LODBEIA_P03260</name>
</gene>
<feature type="chain" id="PRO_5044974276" description="Dolichyl-diphosphooligosaccharide--protein glycosyltransferase subunit WBP1" evidence="8">
    <location>
        <begin position="20"/>
        <end position="442"/>
    </location>
</feature>
<evidence type="ECO:0000256" key="3">
    <source>
        <dbReference type="ARBA" id="ARBA00008743"/>
    </source>
</evidence>
<keyword evidence="5 8" id="KW-0256">Endoplasmic reticulum</keyword>
<evidence type="ECO:0000256" key="5">
    <source>
        <dbReference type="ARBA" id="ARBA00022824"/>
    </source>
</evidence>
<dbReference type="InterPro" id="IPR005013">
    <property type="entry name" value="DDOST_48_kDa_subunit"/>
</dbReference>
<proteinExistence type="inferred from homology"/>
<name>A0ABP0ZD48_9ASCO</name>
<evidence type="ECO:0000259" key="9">
    <source>
        <dbReference type="Pfam" id="PF03345"/>
    </source>
</evidence>
<dbReference type="Proteomes" id="UP001497383">
    <property type="component" value="Chromosome 1"/>
</dbReference>
<evidence type="ECO:0000256" key="7">
    <source>
        <dbReference type="ARBA" id="ARBA00023136"/>
    </source>
</evidence>
<keyword evidence="4 8" id="KW-0812">Transmembrane</keyword>
<feature type="domain" description="OST48 middle" evidence="10">
    <location>
        <begin position="285"/>
        <end position="432"/>
    </location>
</feature>
<evidence type="ECO:0000256" key="6">
    <source>
        <dbReference type="ARBA" id="ARBA00022989"/>
    </source>
</evidence>
<evidence type="ECO:0000256" key="2">
    <source>
        <dbReference type="ARBA" id="ARBA00004922"/>
    </source>
</evidence>
<sequence>MLCLIKLVIGLLCLNLTRALSQKHEIEHALVLYDPELIPLNETAPSLPPDVAKFINFLSSKFETAYADYNDEEVSLFYQGSLRFDHLVLFPSSKKAIKNKSNLNQRQLLKFSNEGGNIFVVGGSNNALVDGIRSFLNEVGIHPAPKNYHYIDHFNSKDGIVELTEEENLVEGNRILTSLQTSEFSGGSAALVSNSELIQPIVKCSKTGYTNRVDEVISGETTWTFGEQGFLAVALQALNNARLVWIGSTDLLADDSLYKWAFQESGVIKLQFVQYVKASEPYIPEPQLWKIKDQAIYTIGVSEYVNGEWVPYKVKQDDEQLQLSFKMLDPYQRLNLKPLGPVSSTENGTTLDTYAYFANFTIPDHHGMFTFELDYKRKGLSYILDKKVVTVRHLANDEFKRSWDITNSWLYIASTVFVIVAWYFFVMTYIYVGKSNTAKKNV</sequence>
<evidence type="ECO:0000256" key="1">
    <source>
        <dbReference type="ARBA" id="ARBA00004479"/>
    </source>
</evidence>
<protein>
    <recommendedName>
        <fullName evidence="8">Dolichyl-diphosphooligosaccharide--protein glycosyltransferase subunit WBP1</fullName>
        <shortName evidence="8">Oligosaccharyl transferase subunit WBP1</shortName>
    </recommendedName>
</protein>
<organism evidence="11 12">
    <name type="scientific">Lodderomyces beijingensis</name>
    <dbReference type="NCBI Taxonomy" id="1775926"/>
    <lineage>
        <taxon>Eukaryota</taxon>
        <taxon>Fungi</taxon>
        <taxon>Dikarya</taxon>
        <taxon>Ascomycota</taxon>
        <taxon>Saccharomycotina</taxon>
        <taxon>Pichiomycetes</taxon>
        <taxon>Debaryomycetaceae</taxon>
        <taxon>Candida/Lodderomyces clade</taxon>
        <taxon>Lodderomyces</taxon>
    </lineage>
</organism>
<comment type="similarity">
    <text evidence="3 8">Belongs to the DDOST 48 kDa subunit family.</text>
</comment>
<evidence type="ECO:0000259" key="10">
    <source>
        <dbReference type="Pfam" id="PF23358"/>
    </source>
</evidence>
<keyword evidence="7 8" id="KW-0472">Membrane</keyword>
<accession>A0ABP0ZD48</accession>
<dbReference type="Pfam" id="PF23358">
    <property type="entry name" value="OST48_MD"/>
    <property type="match status" value="1"/>
</dbReference>
<dbReference type="PANTHER" id="PTHR10830:SF0">
    <property type="entry name" value="DOLICHYL-DIPHOSPHOOLIGOSACCHARIDE--PROTEIN GLYCOSYLTRANSFERASE 48 KDA SUBUNIT"/>
    <property type="match status" value="1"/>
</dbReference>
<comment type="subcellular location">
    <subcellularLocation>
        <location evidence="8">Endoplasmic reticulum membrane</location>
        <topology evidence="8">Single-pass type I membrane protein</topology>
    </subcellularLocation>
    <subcellularLocation>
        <location evidence="1">Membrane</location>
        <topology evidence="1">Single-pass type I membrane protein</topology>
    </subcellularLocation>
</comment>
<feature type="domain" description="OST48 N-terminal" evidence="9">
    <location>
        <begin position="52"/>
        <end position="257"/>
    </location>
</feature>
<comment type="function">
    <text evidence="8">Subunit of the oligosaccharyl transferase (OST) complex that catalyzes the initial transfer of a defined glycan (Glc(3)Man(9)GlcNAc(2) in eukaryotes) from the lipid carrier dolichol-pyrophosphate to an asparagine residue within an Asn-X-Ser/Thr consensus motif in nascent polypeptide chains, the first step in protein N-glycosylation. N-glycosylation occurs cotranslationally and the complex associates with the Sec61 complex at the channel-forming translocon complex that mediates protein translocation across the endoplasmic reticulum (ER).</text>
</comment>
<dbReference type="InterPro" id="IPR055459">
    <property type="entry name" value="OST48_MD"/>
</dbReference>
<dbReference type="RefSeq" id="XP_066827264.1">
    <property type="nucleotide sequence ID" value="XM_066973350.1"/>
</dbReference>
<dbReference type="EMBL" id="OZ022405">
    <property type="protein sequence ID" value="CAK9435599.1"/>
    <property type="molecule type" value="Genomic_DNA"/>
</dbReference>
<evidence type="ECO:0000313" key="12">
    <source>
        <dbReference type="Proteomes" id="UP001497383"/>
    </source>
</evidence>